<sequence length="293" mass="33674">MDFNDVLDCAKSELTSLDEHLIDILDISRPPSLEYAKNLAKVISKLSPLLGNMIEFSTVDLLNQYDWCDNGKWVRQDPGFPDALFKSDIIIPNPGIEIKAWFPFATEITARFKDSVNIFSENNIDVALIAWLPEHVIWGKPKIIDVLVVSGKSVAEARDSHYHRPPDYIVFEPEDTSERTSNLQQTNTNGYKLQTDKCDANEAEILVESWGPKGKIYSPSVEYQRKLHDLLGKFVYRLDTNYAKLDRIEHKEIEAFKQQVLDKEYQGKTIKQWSNVLLSKDEERLEEALKTIL</sequence>
<reference evidence="1 2" key="1">
    <citation type="submission" date="2018-08" db="EMBL/GenBank/DDBJ databases">
        <title>A genome reference for cultivated species of the human gut microbiota.</title>
        <authorList>
            <person name="Zou Y."/>
            <person name="Xue W."/>
            <person name="Luo G."/>
        </authorList>
    </citation>
    <scope>NUCLEOTIDE SEQUENCE [LARGE SCALE GENOMIC DNA]</scope>
    <source>
        <strain evidence="1 2">AM23-22</strain>
    </source>
</reference>
<name>A0A414RAX0_9FIRM</name>
<protein>
    <submittedName>
        <fullName evidence="1">Uncharacterized protein</fullName>
    </submittedName>
</protein>
<proteinExistence type="predicted"/>
<dbReference type="EMBL" id="QRHR01000002">
    <property type="protein sequence ID" value="RHF90159.1"/>
    <property type="molecule type" value="Genomic_DNA"/>
</dbReference>
<dbReference type="Proteomes" id="UP000286186">
    <property type="component" value="Unassembled WGS sequence"/>
</dbReference>
<accession>A0A414RAX0</accession>
<dbReference type="RefSeq" id="WP_117908242.1">
    <property type="nucleotide sequence ID" value="NZ_JBBNGR010000005.1"/>
</dbReference>
<dbReference type="AlphaFoldDB" id="A0A414RAX0"/>
<comment type="caution">
    <text evidence="1">The sequence shown here is derived from an EMBL/GenBank/DDBJ whole genome shotgun (WGS) entry which is preliminary data.</text>
</comment>
<evidence type="ECO:0000313" key="2">
    <source>
        <dbReference type="Proteomes" id="UP000286186"/>
    </source>
</evidence>
<evidence type="ECO:0000313" key="1">
    <source>
        <dbReference type="EMBL" id="RHF90159.1"/>
    </source>
</evidence>
<gene>
    <name evidence="1" type="ORF">DW652_02405</name>
</gene>
<organism evidence="1 2">
    <name type="scientific">Eubacterium ventriosum</name>
    <dbReference type="NCBI Taxonomy" id="39496"/>
    <lineage>
        <taxon>Bacteria</taxon>
        <taxon>Bacillati</taxon>
        <taxon>Bacillota</taxon>
        <taxon>Clostridia</taxon>
        <taxon>Eubacteriales</taxon>
        <taxon>Eubacteriaceae</taxon>
        <taxon>Eubacterium</taxon>
    </lineage>
</organism>